<accession>A0A1H7LUW3</accession>
<proteinExistence type="predicted"/>
<keyword evidence="3" id="KW-1185">Reference proteome</keyword>
<evidence type="ECO:0000256" key="1">
    <source>
        <dbReference type="SAM" id="Phobius"/>
    </source>
</evidence>
<dbReference type="EMBL" id="FOAF01000001">
    <property type="protein sequence ID" value="SEL02733.1"/>
    <property type="molecule type" value="Genomic_DNA"/>
</dbReference>
<organism evidence="2 3">
    <name type="scientific">Olivibacter domesticus</name>
    <name type="common">Pseudosphingobacterium domesticum</name>
    <dbReference type="NCBI Taxonomy" id="407022"/>
    <lineage>
        <taxon>Bacteria</taxon>
        <taxon>Pseudomonadati</taxon>
        <taxon>Bacteroidota</taxon>
        <taxon>Sphingobacteriia</taxon>
        <taxon>Sphingobacteriales</taxon>
        <taxon>Sphingobacteriaceae</taxon>
        <taxon>Olivibacter</taxon>
    </lineage>
</organism>
<feature type="transmembrane region" description="Helical" evidence="1">
    <location>
        <begin position="86"/>
        <end position="108"/>
    </location>
</feature>
<dbReference type="STRING" id="407022.SAMN05661044_01778"/>
<keyword evidence="1" id="KW-1133">Transmembrane helix</keyword>
<name>A0A1H7LUW3_OLID1</name>
<dbReference type="Proteomes" id="UP000199421">
    <property type="component" value="Unassembled WGS sequence"/>
</dbReference>
<feature type="transmembrane region" description="Helical" evidence="1">
    <location>
        <begin position="12"/>
        <end position="39"/>
    </location>
</feature>
<keyword evidence="1" id="KW-0812">Transmembrane</keyword>
<keyword evidence="1" id="KW-0472">Membrane</keyword>
<feature type="transmembrane region" description="Helical" evidence="1">
    <location>
        <begin position="45"/>
        <end position="65"/>
    </location>
</feature>
<dbReference type="AlphaFoldDB" id="A0A1H7LUW3"/>
<reference evidence="3" key="1">
    <citation type="submission" date="2016-10" db="EMBL/GenBank/DDBJ databases">
        <authorList>
            <person name="Varghese N."/>
            <person name="Submissions S."/>
        </authorList>
    </citation>
    <scope>NUCLEOTIDE SEQUENCE [LARGE SCALE GENOMIC DNA]</scope>
    <source>
        <strain evidence="3">DSM 18733</strain>
    </source>
</reference>
<evidence type="ECO:0000313" key="2">
    <source>
        <dbReference type="EMBL" id="SEL02733.1"/>
    </source>
</evidence>
<gene>
    <name evidence="2" type="ORF">SAMN05661044_01778</name>
</gene>
<protein>
    <submittedName>
        <fullName evidence="2">Uncharacterized protein</fullName>
    </submittedName>
</protein>
<sequence>MYILTMKLALRLMRTLFFFYKQIFPLNFLFSLCFTLLGIYLIQDLLLIFIVNFTTFGYALSLFYFELMRKPVYYFYYNLGYSKMHLFGFGALANLLIAIFLYIGNSIFF</sequence>
<evidence type="ECO:0000313" key="3">
    <source>
        <dbReference type="Proteomes" id="UP000199421"/>
    </source>
</evidence>